<keyword evidence="3" id="KW-1185">Reference proteome</keyword>
<evidence type="ECO:0000313" key="3">
    <source>
        <dbReference type="Proteomes" id="UP001165308"/>
    </source>
</evidence>
<feature type="region of interest" description="Disordered" evidence="1">
    <location>
        <begin position="1"/>
        <end position="24"/>
    </location>
</feature>
<dbReference type="RefSeq" id="WP_250083606.1">
    <property type="nucleotide sequence ID" value="NZ_JAMJPJ010000034.1"/>
</dbReference>
<dbReference type="EMBL" id="JAMJPJ010000034">
    <property type="protein sequence ID" value="MCL7931275.1"/>
    <property type="molecule type" value="Genomic_DNA"/>
</dbReference>
<reference evidence="2" key="1">
    <citation type="submission" date="2022-05" db="EMBL/GenBank/DDBJ databases">
        <title>Halomonas geminus sp. nov. and Halomonas llamarensis sp. nov. isolated from high-altitude salars of the Atacama Desert.</title>
        <authorList>
            <person name="Hintersatz C."/>
            <person name="Rojas L.A."/>
            <person name="Wei T.-S."/>
            <person name="Kutschke S."/>
            <person name="Lehmann F."/>
            <person name="Jain R."/>
            <person name="Pollmann K."/>
        </authorList>
    </citation>
    <scope>NUCLEOTIDE SEQUENCE</scope>
    <source>
        <strain evidence="2">ATCHA</strain>
    </source>
</reference>
<evidence type="ECO:0000256" key="1">
    <source>
        <dbReference type="SAM" id="MobiDB-lite"/>
    </source>
</evidence>
<accession>A0ABT0STX2</accession>
<sequence>MSEASDGALPLISDKDHYQPEMIKPQDMQGVEILGRYEIRVGPVV</sequence>
<dbReference type="Proteomes" id="UP001165308">
    <property type="component" value="Unassembled WGS sequence"/>
</dbReference>
<gene>
    <name evidence="2" type="ORF">M8006_15035</name>
</gene>
<evidence type="ECO:0000313" key="2">
    <source>
        <dbReference type="EMBL" id="MCL7931275.1"/>
    </source>
</evidence>
<organism evidence="2 3">
    <name type="scientific">Halomonas llamarensis</name>
    <dbReference type="NCBI Taxonomy" id="2945104"/>
    <lineage>
        <taxon>Bacteria</taxon>
        <taxon>Pseudomonadati</taxon>
        <taxon>Pseudomonadota</taxon>
        <taxon>Gammaproteobacteria</taxon>
        <taxon>Oceanospirillales</taxon>
        <taxon>Halomonadaceae</taxon>
        <taxon>Halomonas</taxon>
    </lineage>
</organism>
<name>A0ABT0STX2_9GAMM</name>
<comment type="caution">
    <text evidence="2">The sequence shown here is derived from an EMBL/GenBank/DDBJ whole genome shotgun (WGS) entry which is preliminary data.</text>
</comment>
<protein>
    <submittedName>
        <fullName evidence="2">Uncharacterized protein</fullName>
    </submittedName>
</protein>
<proteinExistence type="predicted"/>